<dbReference type="PANTHER" id="PTHR42798">
    <property type="entry name" value="LIPOPROTEIN-RELEASING SYSTEM ATP-BINDING PROTEIN LOLD"/>
    <property type="match status" value="1"/>
</dbReference>
<dbReference type="PANTHER" id="PTHR42798:SF2">
    <property type="entry name" value="ABC TRANSPORTER ATP-BINDING PROTEIN MG467-RELATED"/>
    <property type="match status" value="1"/>
</dbReference>
<evidence type="ECO:0000256" key="3">
    <source>
        <dbReference type="ARBA" id="ARBA00022741"/>
    </source>
</evidence>
<evidence type="ECO:0000259" key="5">
    <source>
        <dbReference type="PROSITE" id="PS50893"/>
    </source>
</evidence>
<protein>
    <recommendedName>
        <fullName evidence="5">ABC transporter domain-containing protein</fullName>
    </recommendedName>
</protein>
<dbReference type="GO" id="GO:0016887">
    <property type="term" value="F:ATP hydrolysis activity"/>
    <property type="evidence" value="ECO:0007669"/>
    <property type="project" value="InterPro"/>
</dbReference>
<evidence type="ECO:0000313" key="6">
    <source>
        <dbReference type="EMBL" id="VWL85640.1"/>
    </source>
</evidence>
<dbReference type="PROSITE" id="PS50893">
    <property type="entry name" value="ABC_TRANSPORTER_2"/>
    <property type="match status" value="1"/>
</dbReference>
<dbReference type="InterPro" id="IPR003593">
    <property type="entry name" value="AAA+_ATPase"/>
</dbReference>
<dbReference type="GO" id="GO:0022857">
    <property type="term" value="F:transmembrane transporter activity"/>
    <property type="evidence" value="ECO:0007669"/>
    <property type="project" value="UniProtKB-ARBA"/>
</dbReference>
<dbReference type="GO" id="GO:0005524">
    <property type="term" value="F:ATP binding"/>
    <property type="evidence" value="ECO:0007669"/>
    <property type="project" value="UniProtKB-KW"/>
</dbReference>
<dbReference type="InterPro" id="IPR017871">
    <property type="entry name" value="ABC_transporter-like_CS"/>
</dbReference>
<evidence type="ECO:0000256" key="1">
    <source>
        <dbReference type="ARBA" id="ARBA00005417"/>
    </source>
</evidence>
<dbReference type="AlphaFoldDB" id="A0A6I8M876"/>
<reference evidence="6 7" key="1">
    <citation type="submission" date="2019-10" db="EMBL/GenBank/DDBJ databases">
        <authorList>
            <person name="Blom J."/>
        </authorList>
    </citation>
    <scope>NUCLEOTIDE SEQUENCE [LARGE SCALE GENOMIC DNA]</scope>
    <source>
        <strain evidence="6 7">ES3154-GLU</strain>
    </source>
</reference>
<comment type="similarity">
    <text evidence="1">Belongs to the ABC transporter superfamily.</text>
</comment>
<feature type="domain" description="ABC transporter" evidence="5">
    <location>
        <begin position="2"/>
        <end position="225"/>
    </location>
</feature>
<dbReference type="Gene3D" id="3.40.50.300">
    <property type="entry name" value="P-loop containing nucleotide triphosphate hydrolases"/>
    <property type="match status" value="1"/>
</dbReference>
<dbReference type="InterPro" id="IPR027417">
    <property type="entry name" value="P-loop_NTPase"/>
</dbReference>
<organism evidence="6 7">
    <name type="scientific">Oceanivirga miroungae</name>
    <dbReference type="NCBI Taxonomy" id="1130046"/>
    <lineage>
        <taxon>Bacteria</taxon>
        <taxon>Fusobacteriati</taxon>
        <taxon>Fusobacteriota</taxon>
        <taxon>Fusobacteriia</taxon>
        <taxon>Fusobacteriales</taxon>
        <taxon>Leptotrichiaceae</taxon>
        <taxon>Oceanivirga</taxon>
    </lineage>
</organism>
<accession>A0A6I8M876</accession>
<keyword evidence="7" id="KW-1185">Reference proteome</keyword>
<dbReference type="RefSeq" id="WP_156683619.1">
    <property type="nucleotide sequence ID" value="NZ_CABWIB010000001.1"/>
</dbReference>
<dbReference type="FunFam" id="3.40.50.300:FF:000032">
    <property type="entry name" value="Export ABC transporter ATP-binding protein"/>
    <property type="match status" value="1"/>
</dbReference>
<dbReference type="EMBL" id="CABWIB010000001">
    <property type="protein sequence ID" value="VWL85640.1"/>
    <property type="molecule type" value="Genomic_DNA"/>
</dbReference>
<dbReference type="CDD" id="cd03255">
    <property type="entry name" value="ABC_MJ0796_LolCDE_FtsE"/>
    <property type="match status" value="1"/>
</dbReference>
<dbReference type="GO" id="GO:0098796">
    <property type="term" value="C:membrane protein complex"/>
    <property type="evidence" value="ECO:0007669"/>
    <property type="project" value="UniProtKB-ARBA"/>
</dbReference>
<evidence type="ECO:0000256" key="2">
    <source>
        <dbReference type="ARBA" id="ARBA00022448"/>
    </source>
</evidence>
<gene>
    <name evidence="6" type="ORF">OMES3154_00925</name>
</gene>
<dbReference type="Proteomes" id="UP000419017">
    <property type="component" value="Unassembled WGS sequence"/>
</dbReference>
<evidence type="ECO:0000256" key="4">
    <source>
        <dbReference type="ARBA" id="ARBA00022840"/>
    </source>
</evidence>
<keyword evidence="4" id="KW-0067">ATP-binding</keyword>
<dbReference type="PROSITE" id="PS00211">
    <property type="entry name" value="ABC_TRANSPORTER_1"/>
    <property type="match status" value="1"/>
</dbReference>
<proteinExistence type="inferred from homology"/>
<dbReference type="SMART" id="SM00382">
    <property type="entry name" value="AAA"/>
    <property type="match status" value="1"/>
</dbReference>
<evidence type="ECO:0000313" key="7">
    <source>
        <dbReference type="Proteomes" id="UP000419017"/>
    </source>
</evidence>
<keyword evidence="2" id="KW-0813">Transport</keyword>
<dbReference type="InterPro" id="IPR017911">
    <property type="entry name" value="MacB-like_ATP-bd"/>
</dbReference>
<sequence length="227" mass="25216">MIEVKNLYKKYNFITANNDISFKIDDGEFVVILGASGAGKSTLLNILGGIEVATSGSVLIDGEDITKYNNKKLTMYRRNIVGFVFQFYNLIPNLTALENVKLAYDLVEGGIEPVKALSLVGLEKRENNFPYELSGGEQQRVSIARAISKNPKILLCDEPTGALDYNTGKQVLKLLEKICSETKTTVILITHNQEIAKIADKIIEISDSKVKSININEKKLSVDEIEW</sequence>
<dbReference type="Pfam" id="PF00005">
    <property type="entry name" value="ABC_tran"/>
    <property type="match status" value="1"/>
</dbReference>
<dbReference type="InterPro" id="IPR003439">
    <property type="entry name" value="ABC_transporter-like_ATP-bd"/>
</dbReference>
<dbReference type="SUPFAM" id="SSF52540">
    <property type="entry name" value="P-loop containing nucleoside triphosphate hydrolases"/>
    <property type="match status" value="1"/>
</dbReference>
<name>A0A6I8M876_9FUSO</name>
<keyword evidence="3" id="KW-0547">Nucleotide-binding</keyword>